<dbReference type="InterPro" id="IPR013059">
    <property type="entry name" value="Trp_tyr_transpt"/>
</dbReference>
<feature type="transmembrane region" description="Helical" evidence="9">
    <location>
        <begin position="306"/>
        <end position="324"/>
    </location>
</feature>
<evidence type="ECO:0000313" key="10">
    <source>
        <dbReference type="EMBL" id="CDR34167.1"/>
    </source>
</evidence>
<feature type="transmembrane region" description="Helical" evidence="9">
    <location>
        <begin position="267"/>
        <end position="294"/>
    </location>
</feature>
<reference evidence="10" key="2">
    <citation type="submission" date="2014-09" db="EMBL/GenBank/DDBJ databases">
        <title>Criblamydia sequanensis harbors a mega-plasmid encoding arsenite resistance.</title>
        <authorList>
            <person name="Bertelli C."/>
            <person name="Goesmann A."/>
            <person name="Greub G."/>
        </authorList>
    </citation>
    <scope>NUCLEOTIDE SEQUENCE [LARGE SCALE GENOMIC DNA]</scope>
    <source>
        <strain evidence="10">CRIB-18</strain>
    </source>
</reference>
<keyword evidence="3" id="KW-1003">Cell membrane</keyword>
<keyword evidence="5 9" id="KW-0812">Transmembrane</keyword>
<gene>
    <name evidence="10" type="primary">tyrp3</name>
    <name evidence="10" type="ORF">CSEC_1347</name>
</gene>
<keyword evidence="2" id="KW-0813">Transport</keyword>
<name>A0A090CZ48_9BACT</name>
<dbReference type="Pfam" id="PF03222">
    <property type="entry name" value="Trp_Tyr_perm"/>
    <property type="match status" value="1"/>
</dbReference>
<dbReference type="RefSeq" id="WP_041017697.1">
    <property type="nucleotide sequence ID" value="NZ_CCEJ010000005.1"/>
</dbReference>
<dbReference type="eggNOG" id="COG0814">
    <property type="taxonomic scope" value="Bacteria"/>
</dbReference>
<feature type="transmembrane region" description="Helical" evidence="9">
    <location>
        <begin position="39"/>
        <end position="62"/>
    </location>
</feature>
<accession>A0A090CZ48</accession>
<evidence type="ECO:0000256" key="5">
    <source>
        <dbReference type="ARBA" id="ARBA00022692"/>
    </source>
</evidence>
<dbReference type="AlphaFoldDB" id="A0A090CZ48"/>
<evidence type="ECO:0000256" key="3">
    <source>
        <dbReference type="ARBA" id="ARBA00022475"/>
    </source>
</evidence>
<evidence type="ECO:0000256" key="1">
    <source>
        <dbReference type="ARBA" id="ARBA00004429"/>
    </source>
</evidence>
<dbReference type="GO" id="GO:0003333">
    <property type="term" value="P:amino acid transmembrane transport"/>
    <property type="evidence" value="ECO:0007669"/>
    <property type="project" value="InterPro"/>
</dbReference>
<feature type="transmembrane region" description="Helical" evidence="9">
    <location>
        <begin position="183"/>
        <end position="203"/>
    </location>
</feature>
<evidence type="ECO:0000256" key="2">
    <source>
        <dbReference type="ARBA" id="ARBA00022448"/>
    </source>
</evidence>
<feature type="transmembrane region" description="Helical" evidence="9">
    <location>
        <begin position="375"/>
        <end position="398"/>
    </location>
</feature>
<dbReference type="OrthoDB" id="18749at2"/>
<feature type="transmembrane region" description="Helical" evidence="9">
    <location>
        <begin position="215"/>
        <end position="236"/>
    </location>
</feature>
<evidence type="ECO:0000313" key="11">
    <source>
        <dbReference type="Proteomes" id="UP000031552"/>
    </source>
</evidence>
<organism evidence="10 11">
    <name type="scientific">Candidatus Criblamydia sequanensis CRIB-18</name>
    <dbReference type="NCBI Taxonomy" id="1437425"/>
    <lineage>
        <taxon>Bacteria</taxon>
        <taxon>Pseudomonadati</taxon>
        <taxon>Chlamydiota</taxon>
        <taxon>Chlamydiia</taxon>
        <taxon>Parachlamydiales</taxon>
        <taxon>Candidatus Criblamydiaceae</taxon>
        <taxon>Candidatus Criblamydia</taxon>
    </lineage>
</organism>
<keyword evidence="11" id="KW-1185">Reference proteome</keyword>
<dbReference type="PANTHER" id="PTHR46997:SF2">
    <property type="entry name" value="TYROSINE-SPECIFIC TRANSPORT SYSTEM"/>
    <property type="match status" value="1"/>
</dbReference>
<dbReference type="GO" id="GO:0015173">
    <property type="term" value="F:aromatic amino acid transmembrane transporter activity"/>
    <property type="evidence" value="ECO:0007669"/>
    <property type="project" value="InterPro"/>
</dbReference>
<evidence type="ECO:0000256" key="9">
    <source>
        <dbReference type="SAM" id="Phobius"/>
    </source>
</evidence>
<comment type="caution">
    <text evidence="10">The sequence shown here is derived from an EMBL/GenBank/DDBJ whole genome shotgun (WGS) entry which is preliminary data.</text>
</comment>
<dbReference type="GO" id="GO:0005886">
    <property type="term" value="C:plasma membrane"/>
    <property type="evidence" value="ECO:0007669"/>
    <property type="project" value="UniProtKB-SubCell"/>
</dbReference>
<dbReference type="Gene3D" id="1.20.1740.10">
    <property type="entry name" value="Amino acid/polyamine transporter I"/>
    <property type="match status" value="1"/>
</dbReference>
<feature type="transmembrane region" description="Helical" evidence="9">
    <location>
        <begin position="83"/>
        <end position="108"/>
    </location>
</feature>
<proteinExistence type="predicted"/>
<evidence type="ECO:0000256" key="8">
    <source>
        <dbReference type="ARBA" id="ARBA00023136"/>
    </source>
</evidence>
<dbReference type="STRING" id="1437425.CSEC_1347"/>
<evidence type="ECO:0000256" key="6">
    <source>
        <dbReference type="ARBA" id="ARBA00022970"/>
    </source>
</evidence>
<keyword evidence="8 9" id="KW-0472">Membrane</keyword>
<dbReference type="PRINTS" id="PR00166">
    <property type="entry name" value="AROAAPRMEASE"/>
</dbReference>
<dbReference type="PANTHER" id="PTHR46997">
    <property type="entry name" value="LOW AFFINITY TRYPTOPHAN PERMEASE-RELATED"/>
    <property type="match status" value="1"/>
</dbReference>
<keyword evidence="6" id="KW-0029">Amino-acid transport</keyword>
<dbReference type="Proteomes" id="UP000031552">
    <property type="component" value="Unassembled WGS sequence"/>
</dbReference>
<keyword evidence="4" id="KW-0997">Cell inner membrane</keyword>
<keyword evidence="7 9" id="KW-1133">Transmembrane helix</keyword>
<feature type="transmembrane region" description="Helical" evidence="9">
    <location>
        <begin position="330"/>
        <end position="354"/>
    </location>
</feature>
<evidence type="ECO:0000256" key="7">
    <source>
        <dbReference type="ARBA" id="ARBA00022989"/>
    </source>
</evidence>
<sequence length="403" mass="44653">MTQTDRMLKGALLVAGTSIGGGMLALPVETFWGGFLPSIVIYFICWALMASTGLLILETSLWMHEESNLVSMAEKTTGSYGKIFAWVLYLFLFYMLTLAYVTGCGGLLRELFHNQISEKAAPWIFAGLFAPFIFSGPRVVSKLNVFLMAGLFIFYFAFVYFGISHIKIDLLKRIDISKSLIGLPVAFTAFAYQGIVPTLFGYLKHDAKATRKAILIGSSLPFFAYVLWQGLIMGIVPPFGEGSLSEAHQLGQNAVYPLKGYLQDPRIYVVGQFFSFFALITSFFGVTLGLLDFLADGLKVRKTPKGRFLLCLATLMPPLLITLYNPNLFLSSLSLAGGFGCALLLGLLPVVMVYKGRYEKKFEEKSYRFPGGKGVLIFIAAFILFEVLIEILILIGVYQPNFQ</sequence>
<evidence type="ECO:0000256" key="4">
    <source>
        <dbReference type="ARBA" id="ARBA00022519"/>
    </source>
</evidence>
<feature type="transmembrane region" description="Helical" evidence="9">
    <location>
        <begin position="120"/>
        <end position="136"/>
    </location>
</feature>
<feature type="transmembrane region" description="Helical" evidence="9">
    <location>
        <begin position="12"/>
        <end position="33"/>
    </location>
</feature>
<feature type="transmembrane region" description="Helical" evidence="9">
    <location>
        <begin position="143"/>
        <end position="163"/>
    </location>
</feature>
<comment type="subcellular location">
    <subcellularLocation>
        <location evidence="1">Cell inner membrane</location>
        <topology evidence="1">Multi-pass membrane protein</topology>
    </subcellularLocation>
</comment>
<reference evidence="10" key="1">
    <citation type="submission" date="2013-12" db="EMBL/GenBank/DDBJ databases">
        <authorList>
            <person name="Linke B."/>
        </authorList>
    </citation>
    <scope>NUCLEOTIDE SEQUENCE [LARGE SCALE GENOMIC DNA]</scope>
    <source>
        <strain evidence="10">CRIB-18</strain>
    </source>
</reference>
<dbReference type="EMBL" id="CCEJ010000005">
    <property type="protein sequence ID" value="CDR34167.1"/>
    <property type="molecule type" value="Genomic_DNA"/>
</dbReference>
<protein>
    <submittedName>
        <fullName evidence="10">Tryptophan/tyrosine permease</fullName>
    </submittedName>
</protein>
<dbReference type="InterPro" id="IPR018227">
    <property type="entry name" value="Amino_acid_transport_2"/>
</dbReference>